<organism evidence="2 4">
    <name type="scientific">Zhongshania marina</name>
    <dbReference type="NCBI Taxonomy" id="2304603"/>
    <lineage>
        <taxon>Bacteria</taxon>
        <taxon>Pseudomonadati</taxon>
        <taxon>Pseudomonadota</taxon>
        <taxon>Gammaproteobacteria</taxon>
        <taxon>Cellvibrionales</taxon>
        <taxon>Spongiibacteraceae</taxon>
        <taxon>Zhongshania</taxon>
    </lineage>
</organism>
<evidence type="ECO:0000313" key="3">
    <source>
        <dbReference type="EMBL" id="RNL64700.1"/>
    </source>
</evidence>
<reference evidence="2" key="1">
    <citation type="submission" date="2018-01" db="EMBL/GenBank/DDBJ databases">
        <authorList>
            <person name="Yu X.-D."/>
        </authorList>
    </citation>
    <scope>NUCLEOTIDE SEQUENCE</scope>
    <source>
        <strain evidence="2">ZX-21</strain>
    </source>
</reference>
<keyword evidence="1" id="KW-0472">Membrane</keyword>
<keyword evidence="1" id="KW-1133">Transmembrane helix</keyword>
<dbReference type="Proteomes" id="UP000237222">
    <property type="component" value="Unassembled WGS sequence"/>
</dbReference>
<dbReference type="RefSeq" id="WP_103685856.1">
    <property type="nucleotide sequence ID" value="NZ_PQGG01000042.1"/>
</dbReference>
<dbReference type="OrthoDB" id="5741267at2"/>
<feature type="transmembrane region" description="Helical" evidence="1">
    <location>
        <begin position="48"/>
        <end position="68"/>
    </location>
</feature>
<evidence type="ECO:0000256" key="1">
    <source>
        <dbReference type="SAM" id="Phobius"/>
    </source>
</evidence>
<feature type="transmembrane region" description="Helical" evidence="1">
    <location>
        <begin position="102"/>
        <end position="122"/>
    </location>
</feature>
<feature type="transmembrane region" description="Helical" evidence="1">
    <location>
        <begin position="75"/>
        <end position="96"/>
    </location>
</feature>
<evidence type="ECO:0000313" key="5">
    <source>
        <dbReference type="Proteomes" id="UP000274695"/>
    </source>
</evidence>
<name>A0A2S4HB68_9GAMM</name>
<evidence type="ECO:0000313" key="4">
    <source>
        <dbReference type="Proteomes" id="UP000237222"/>
    </source>
</evidence>
<reference evidence="3 5" key="2">
    <citation type="submission" date="2018-10" db="EMBL/GenBank/DDBJ databases">
        <title>Draft genome sequence of Zhongshania sp. DSW25-10.</title>
        <authorList>
            <person name="Oh J."/>
        </authorList>
    </citation>
    <scope>NUCLEOTIDE SEQUENCE [LARGE SCALE GENOMIC DNA]</scope>
    <source>
        <strain evidence="3 5">DSW25-10</strain>
    </source>
</reference>
<dbReference type="AlphaFoldDB" id="A0A2S4HB68"/>
<proteinExistence type="predicted"/>
<keyword evidence="1" id="KW-0812">Transmembrane</keyword>
<comment type="caution">
    <text evidence="2">The sequence shown here is derived from an EMBL/GenBank/DDBJ whole genome shotgun (WGS) entry which is preliminary data.</text>
</comment>
<feature type="transmembrane region" description="Helical" evidence="1">
    <location>
        <begin position="12"/>
        <end position="36"/>
    </location>
</feature>
<gene>
    <name evidence="2" type="ORF">C0068_17980</name>
    <name evidence="3" type="ORF">D0911_08005</name>
</gene>
<dbReference type="EMBL" id="RHGB01000007">
    <property type="protein sequence ID" value="RNL64700.1"/>
    <property type="molecule type" value="Genomic_DNA"/>
</dbReference>
<evidence type="ECO:0000313" key="2">
    <source>
        <dbReference type="EMBL" id="POP51210.1"/>
    </source>
</evidence>
<keyword evidence="5" id="KW-1185">Reference proteome</keyword>
<accession>A0A2S4HB68</accession>
<sequence length="125" mass="13267">MLPSHRSFYVSDVGLFLLLAIPCLNEYLISIILSFGDAGFYVGSAKTALITFVGIAGVLGLGFSLLRLRIPDSRNLVLISLLVKIFAGGWLLFGYMQGVSPALLVLALADFGAAAVFATALIKKT</sequence>
<protein>
    <submittedName>
        <fullName evidence="2">Uncharacterized protein</fullName>
    </submittedName>
</protein>
<dbReference type="EMBL" id="PQGG01000042">
    <property type="protein sequence ID" value="POP51210.1"/>
    <property type="molecule type" value="Genomic_DNA"/>
</dbReference>
<dbReference type="Proteomes" id="UP000274695">
    <property type="component" value="Unassembled WGS sequence"/>
</dbReference>